<dbReference type="EMBL" id="JAAQYX010000031">
    <property type="protein sequence ID" value="NNB51445.1"/>
    <property type="molecule type" value="Genomic_DNA"/>
</dbReference>
<sequence>MTTTQICALIVLIFSAGLLYLIGYRCGLADGQKHQPDARTRRKAA</sequence>
<dbReference type="RefSeq" id="WP_158637842.1">
    <property type="nucleotide sequence ID" value="NZ_JAAQYX010000031.1"/>
</dbReference>
<protein>
    <submittedName>
        <fullName evidence="2">Uncharacterized protein</fullName>
    </submittedName>
</protein>
<comment type="caution">
    <text evidence="2">The sequence shown here is derived from an EMBL/GenBank/DDBJ whole genome shotgun (WGS) entry which is preliminary data.</text>
</comment>
<evidence type="ECO:0000256" key="1">
    <source>
        <dbReference type="SAM" id="Phobius"/>
    </source>
</evidence>
<name>A0A9Q5B330_PSEFR</name>
<dbReference type="Proteomes" id="UP000564604">
    <property type="component" value="Unassembled WGS sequence"/>
</dbReference>
<organism evidence="2 3">
    <name type="scientific">Pseudomonas fragi</name>
    <dbReference type="NCBI Taxonomy" id="296"/>
    <lineage>
        <taxon>Bacteria</taxon>
        <taxon>Pseudomonadati</taxon>
        <taxon>Pseudomonadota</taxon>
        <taxon>Gammaproteobacteria</taxon>
        <taxon>Pseudomonadales</taxon>
        <taxon>Pseudomonadaceae</taxon>
        <taxon>Pseudomonas</taxon>
    </lineage>
</organism>
<evidence type="ECO:0000313" key="3">
    <source>
        <dbReference type="Proteomes" id="UP000564604"/>
    </source>
</evidence>
<keyword evidence="1" id="KW-0812">Transmembrane</keyword>
<keyword evidence="1" id="KW-1133">Transmembrane helix</keyword>
<reference evidence="2 3" key="1">
    <citation type="journal article" date="2020" name="Front. Microbiol.">
        <title>Genetic Organization of the aprX-lipA2 Operon Affects the Proteolytic Potential of Pseudomonas Species in Milk.</title>
        <authorList>
            <person name="Maier C."/>
            <person name="Huptas C."/>
            <person name="von Neubeck M."/>
            <person name="Scherer S."/>
            <person name="Wenning M."/>
            <person name="Lucking G."/>
        </authorList>
    </citation>
    <scope>NUCLEOTIDE SEQUENCE [LARGE SCALE GENOMIC DNA]</scope>
    <source>
        <strain evidence="2 3">WS 5094</strain>
    </source>
</reference>
<evidence type="ECO:0000313" key="2">
    <source>
        <dbReference type="EMBL" id="NNB51445.1"/>
    </source>
</evidence>
<accession>A0A9Q5B330</accession>
<feature type="transmembrane region" description="Helical" evidence="1">
    <location>
        <begin position="6"/>
        <end position="24"/>
    </location>
</feature>
<proteinExistence type="predicted"/>
<gene>
    <name evidence="2" type="ORF">HBN89_19545</name>
</gene>
<keyword evidence="1" id="KW-0472">Membrane</keyword>
<dbReference type="AlphaFoldDB" id="A0A9Q5B330"/>